<feature type="region of interest" description="Disordered" evidence="8">
    <location>
        <begin position="1"/>
        <end position="122"/>
    </location>
</feature>
<evidence type="ECO:0000256" key="1">
    <source>
        <dbReference type="ARBA" id="ARBA00004123"/>
    </source>
</evidence>
<dbReference type="Proteomes" id="UP001309876">
    <property type="component" value="Unassembled WGS sequence"/>
</dbReference>
<comment type="subcellular location">
    <subcellularLocation>
        <location evidence="1 7">Nucleus</location>
    </subcellularLocation>
</comment>
<evidence type="ECO:0000256" key="4">
    <source>
        <dbReference type="ARBA" id="ARBA00023172"/>
    </source>
</evidence>
<keyword evidence="5 7" id="KW-0234">DNA repair</keyword>
<feature type="region of interest" description="Disordered" evidence="8">
    <location>
        <begin position="482"/>
        <end position="509"/>
    </location>
</feature>
<comment type="subunit">
    <text evidence="7">Component of the SMC5-SMC6 complex.</text>
</comment>
<dbReference type="Pfam" id="PF15412">
    <property type="entry name" value="Nse4-Nse3_bdg"/>
    <property type="match status" value="1"/>
</dbReference>
<feature type="region of interest" description="Disordered" evidence="8">
    <location>
        <begin position="211"/>
        <end position="244"/>
    </location>
</feature>
<proteinExistence type="inferred from homology"/>
<evidence type="ECO:0000256" key="6">
    <source>
        <dbReference type="ARBA" id="ARBA00023242"/>
    </source>
</evidence>
<protein>
    <recommendedName>
        <fullName evidence="7">Non-structural maintenance of chromosomes element 4</fullName>
    </recommendedName>
</protein>
<feature type="compositionally biased region" description="Polar residues" evidence="8">
    <location>
        <begin position="20"/>
        <end position="30"/>
    </location>
</feature>
<evidence type="ECO:0000256" key="5">
    <source>
        <dbReference type="ARBA" id="ARBA00023204"/>
    </source>
</evidence>
<comment type="caution">
    <text evidence="11">The sequence shown here is derived from an EMBL/GenBank/DDBJ whole genome shotgun (WGS) entry which is preliminary data.</text>
</comment>
<evidence type="ECO:0000313" key="11">
    <source>
        <dbReference type="EMBL" id="KAK5085778.1"/>
    </source>
</evidence>
<feature type="domain" description="Nse4/EID protein Nse3/MAGE-binding" evidence="10">
    <location>
        <begin position="168"/>
        <end position="234"/>
    </location>
</feature>
<dbReference type="PANTHER" id="PTHR16140">
    <property type="entry name" value="NON-STRUCTURAL MAINTENANCE OF CHROMOSOMES ELEMENT 4"/>
    <property type="match status" value="1"/>
</dbReference>
<sequence>MARLNERQSMLAPPAVALNSDVSRSPSHQPSPTPSEVFGSDKENAGSRATRSSLGKRKSTSAAMSTAQPTHDAGANKRRRTEDQSAGRSTQAARRKAIGDSVDSNFYDPDQDETSKSTTTQRYRQLQADVNDARTEYLQRDSRGIQDAIKKADDYIKDVRQTSTAAIDSGLLVNLGDLSYKKISTMTLGDSTTAIDVDDFLTKCISYMQSADANSSAQMPSTQRRRDRRCDDDDDGDGDNEDEEHTNLNWAHLGRTLCFPASNRPCLSSFLLGPLSLQKKVRAPTQRRVTQRANLDPSQAQRPIQLDEAALDRQESASLTALCGSIATLLASAQRKGERAVEQQAMQWQDEDYDASEEEVRQLMRKHKVRDNGGVPLFDFCINPKSFGQSVENFFYVSFLIKEGRVGLDFDSDEMPTLGMVDAKSLEERQESVRNQAIFTLDFDIWQELVQSCGITESIVPHRDREIWEDDDGVLRAGLAEGSRASSGHVDGAQPLENDDGNEDSDLYD</sequence>
<dbReference type="GO" id="GO:0006310">
    <property type="term" value="P:DNA recombination"/>
    <property type="evidence" value="ECO:0007669"/>
    <property type="project" value="UniProtKB-UniRule"/>
</dbReference>
<feature type="compositionally biased region" description="Acidic residues" evidence="8">
    <location>
        <begin position="232"/>
        <end position="244"/>
    </location>
</feature>
<dbReference type="GO" id="GO:0006281">
    <property type="term" value="P:DNA repair"/>
    <property type="evidence" value="ECO:0007669"/>
    <property type="project" value="UniProtKB-UniRule"/>
</dbReference>
<evidence type="ECO:0000256" key="8">
    <source>
        <dbReference type="SAM" id="MobiDB-lite"/>
    </source>
</evidence>
<keyword evidence="6 7" id="KW-0539">Nucleus</keyword>
<dbReference type="GO" id="GO:0005634">
    <property type="term" value="C:nucleus"/>
    <property type="evidence" value="ECO:0007669"/>
    <property type="project" value="UniProtKB-SubCell"/>
</dbReference>
<dbReference type="InterPro" id="IPR014854">
    <property type="entry name" value="Nse4_C"/>
</dbReference>
<dbReference type="Pfam" id="PF08743">
    <property type="entry name" value="Nse4_C"/>
    <property type="match status" value="1"/>
</dbReference>
<keyword evidence="3 7" id="KW-0227">DNA damage</keyword>
<evidence type="ECO:0000313" key="12">
    <source>
        <dbReference type="Proteomes" id="UP001309876"/>
    </source>
</evidence>
<evidence type="ECO:0000256" key="7">
    <source>
        <dbReference type="RuleBase" id="RU365071"/>
    </source>
</evidence>
<gene>
    <name evidence="11" type="ORF">LTR05_005066</name>
</gene>
<dbReference type="InterPro" id="IPR029225">
    <property type="entry name" value="Nse4_Nse3-bd"/>
</dbReference>
<feature type="compositionally biased region" description="Polar residues" evidence="8">
    <location>
        <begin position="211"/>
        <end position="222"/>
    </location>
</feature>
<accession>A0AAN7SZC2</accession>
<comment type="function">
    <text evidence="7">Component of the SMC5-SMC6 complex, that promotes sister chromatid alignment after DNA damage and facilitates double-stranded DNA breaks (DSBs) repair via homologous recombination between sister chromatids.</text>
</comment>
<reference evidence="11 12" key="1">
    <citation type="submission" date="2023-08" db="EMBL/GenBank/DDBJ databases">
        <title>Black Yeasts Isolated from many extreme environments.</title>
        <authorList>
            <person name="Coleine C."/>
            <person name="Stajich J.E."/>
            <person name="Selbmann L."/>
        </authorList>
    </citation>
    <scope>NUCLEOTIDE SEQUENCE [LARGE SCALE GENOMIC DNA]</scope>
    <source>
        <strain evidence="11 12">CCFEE 5910</strain>
    </source>
</reference>
<evidence type="ECO:0000259" key="10">
    <source>
        <dbReference type="Pfam" id="PF15412"/>
    </source>
</evidence>
<dbReference type="AlphaFoldDB" id="A0AAN7SZC2"/>
<feature type="compositionally biased region" description="Polar residues" evidence="8">
    <location>
        <begin position="60"/>
        <end position="69"/>
    </location>
</feature>
<dbReference type="InterPro" id="IPR027786">
    <property type="entry name" value="Nse4/EID"/>
</dbReference>
<keyword evidence="4 7" id="KW-0233">DNA recombination</keyword>
<keyword evidence="12" id="KW-1185">Reference proteome</keyword>
<name>A0AAN7SZC2_9EURO</name>
<feature type="compositionally biased region" description="Acidic residues" evidence="8">
    <location>
        <begin position="497"/>
        <end position="509"/>
    </location>
</feature>
<feature type="domain" description="Non-structural maintenance of chromosome element 4 C-terminal" evidence="9">
    <location>
        <begin position="375"/>
        <end position="459"/>
    </location>
</feature>
<evidence type="ECO:0000259" key="9">
    <source>
        <dbReference type="Pfam" id="PF08743"/>
    </source>
</evidence>
<dbReference type="GO" id="GO:0030915">
    <property type="term" value="C:Smc5-Smc6 complex"/>
    <property type="evidence" value="ECO:0007669"/>
    <property type="project" value="UniProtKB-UniRule"/>
</dbReference>
<comment type="similarity">
    <text evidence="2 7">Belongs to the NSE4 family.</text>
</comment>
<organism evidence="11 12">
    <name type="scientific">Lithohypha guttulata</name>
    <dbReference type="NCBI Taxonomy" id="1690604"/>
    <lineage>
        <taxon>Eukaryota</taxon>
        <taxon>Fungi</taxon>
        <taxon>Dikarya</taxon>
        <taxon>Ascomycota</taxon>
        <taxon>Pezizomycotina</taxon>
        <taxon>Eurotiomycetes</taxon>
        <taxon>Chaetothyriomycetidae</taxon>
        <taxon>Chaetothyriales</taxon>
        <taxon>Trichomeriaceae</taxon>
        <taxon>Lithohypha</taxon>
    </lineage>
</organism>
<evidence type="ECO:0000256" key="2">
    <source>
        <dbReference type="ARBA" id="ARBA00008997"/>
    </source>
</evidence>
<dbReference type="PANTHER" id="PTHR16140:SF0">
    <property type="entry name" value="NON-STRUCTURAL MAINTENANCE OF CHROMOSOMES ELEMENT 4"/>
    <property type="match status" value="1"/>
</dbReference>
<dbReference type="EMBL" id="JAVRRJ010000004">
    <property type="protein sequence ID" value="KAK5085778.1"/>
    <property type="molecule type" value="Genomic_DNA"/>
</dbReference>
<evidence type="ECO:0000256" key="3">
    <source>
        <dbReference type="ARBA" id="ARBA00022763"/>
    </source>
</evidence>